<keyword evidence="1" id="KW-0614">Plasmid</keyword>
<organism evidence="1">
    <name type="scientific">Thermococcus sp. AMT11</name>
    <dbReference type="NCBI Taxonomy" id="563043"/>
    <lineage>
        <taxon>Archaea</taxon>
        <taxon>Methanobacteriati</taxon>
        <taxon>Methanobacteriota</taxon>
        <taxon>Thermococci</taxon>
        <taxon>Thermococcales</taxon>
        <taxon>Thermococcaceae</taxon>
        <taxon>Thermococcus</taxon>
    </lineage>
</organism>
<dbReference type="RefSeq" id="WP_012806023.1">
    <property type="nucleotide sequence ID" value="NC_013177.1"/>
</dbReference>
<dbReference type="Gene3D" id="2.60.120.200">
    <property type="match status" value="1"/>
</dbReference>
<protein>
    <submittedName>
        <fullName evidence="1">Uncharacterized protein</fullName>
    </submittedName>
</protein>
<dbReference type="InterPro" id="IPR013320">
    <property type="entry name" value="ConA-like_dom_sf"/>
</dbReference>
<name>C8BNB9_9EURY</name>
<accession>C8BNB9</accession>
<dbReference type="SUPFAM" id="SSF49899">
    <property type="entry name" value="Concanavalin A-like lectins/glucanases"/>
    <property type="match status" value="1"/>
</dbReference>
<reference evidence="1" key="1">
    <citation type="journal article" date="2011" name="Res. Microbiol.">
        <title>pAMT11, a novel plasmid isolated from a Thermococcus sp. strain closely related to the virus-like integrated element TKV1 of the Thermococcus kodakaraensis genome.</title>
        <authorList>
            <person name="Gonnet M."/>
            <person name="Erauso G."/>
            <person name="Prieur D."/>
            <person name="Le Romancer M."/>
        </authorList>
    </citation>
    <scope>NUCLEOTIDE SEQUENCE</scope>
    <source>
        <strain evidence="1">AMT11</strain>
        <plasmid evidence="1">pAMT11</plasmid>
    </source>
</reference>
<proteinExistence type="predicted"/>
<evidence type="ECO:0000313" key="1">
    <source>
        <dbReference type="EMBL" id="ACV03426.1"/>
    </source>
</evidence>
<geneLocation type="plasmid" evidence="1">
    <name>pAMT11</name>
</geneLocation>
<dbReference type="EMBL" id="GQ254849">
    <property type="protein sequence ID" value="ACV03426.1"/>
    <property type="molecule type" value="Genomic_DNA"/>
</dbReference>
<sequence>MDVNWRRTLGLVVILFLLSVAGAASAATLDLPKWVIVPEDGTFSDVTLFCGLDAMDLTNNVTPCYYQGALVNATIYFNSTMGYPKLVTGKILNAFEFDGSVGEGIKIVGLDIPVSQFSVYLHINIKKAVSGRKIIILRRTDGKWTFGMYTLATGFGIIIDAGSKQFIINAQVPGEHDIAIVQTGTQMLVYLDDKEYTFDSVFTSQTVTTVELGRDLGTSEGSIVGVIDEVRIYDSAISKDQYELLRHAGRKSSPSPPASARFSARPLDLTRDRATFYAGLEVSTTDPSGYVPVPESAVNMSITSAPKLVSDYTGAPFYYQGHYWYRADKIQFNLPIQFETVRQSGTFDDVIILDEDEKQIVFEKEFKVTNPTGARINVLYAVDPTALGFSPLQFPSFELDGVAMASWNPDNSTRVYAIRTDVLDPGEISTHWIKATWTIKKEEVSFPAKLDDFRSINSFEEAQKLFENAAKGKGSTYVSVISITSNADVSNVTIYVPLQDVEDPEDVIEAVALTGTRETLEVKQLEDGRVVVRVPGDAFVAGNAEVKVLYSKELSFWDRIKQLIASIKAKIASILGWGG</sequence>
<dbReference type="AlphaFoldDB" id="C8BNB9"/>
<dbReference type="Pfam" id="PF13385">
    <property type="entry name" value="Laminin_G_3"/>
    <property type="match status" value="1"/>
</dbReference>